<reference evidence="7 8" key="1">
    <citation type="submission" date="2020-08" db="EMBL/GenBank/DDBJ databases">
        <title>Genomic Encyclopedia of Type Strains, Phase IV (KMG-IV): sequencing the most valuable type-strain genomes for metagenomic binning, comparative biology and taxonomic classification.</title>
        <authorList>
            <person name="Goeker M."/>
        </authorList>
    </citation>
    <scope>NUCLEOTIDE SEQUENCE [LARGE SCALE GENOMIC DNA]</scope>
    <source>
        <strain evidence="7 8">DSM 25966</strain>
    </source>
</reference>
<dbReference type="Proteomes" id="UP000553963">
    <property type="component" value="Unassembled WGS sequence"/>
</dbReference>
<evidence type="ECO:0000256" key="4">
    <source>
        <dbReference type="PROSITE-ProRule" id="PRU00473"/>
    </source>
</evidence>
<name>A0A840AKP1_9HYPH</name>
<gene>
    <name evidence="7" type="ORF">GGR25_000174</name>
</gene>
<dbReference type="PRINTS" id="PR01021">
    <property type="entry name" value="OMPADOMAIN"/>
</dbReference>
<sequence length="735" mass="78187">MAIEHGTADGAPVPIEGSDGQGRVMSRWRLYLIPCLVVATLLTGVALVLNLRRVEAELAAQVDAILVADGQSWASAEVSGRTATIMGTAPTLIAQRFALESADRVWGVARVVDGSGLLPLQPRYFWTATKRGDRLEITGFVPSEDERVAIIATAKRLLPALQIDDKTQLARGQPVDFLPIVQYAIARMTELAEGSVSVNGPALTIDGTARNEEEFASAAHALSVALPASASLHSIRILPPRTERFAWRLDFDGRNAVMTGFVPSDRARADVEAALRATIPDIVFDDRAVLASGAPESFASAATFAAYQLAHLSEGWASLDGTVLSMEGKARSVADYEQALAEIDAREGRTGNSIEFGSIDIVPAAVDPYVWRAERSPTALTLSGYVPNAEVRASVLAKASTLFAGLPIVDHLRVAEGDPKMDWIGAISFALEQLSRLGKGSVALTGRQYDVAGEALSTPDFHLIETELAKTLPASMELRHKSVAPAPISPYLFSAVRSTDRLTFAGYVPTDDAARAIVALAEPKFQDEKIDIRLELAGGVPDQFVDAVGAGLQAVSRLNGGRIDLVDTRLSVSGVAVSEPARAAIEAGLRRGLPDGYDLATSMTVAISGEPLSGAECQAALRAELAQDQIAFDGTKANVLEDSYGLIDRLAAIMQRCPAATIEVAGHTDSSGSPRRNQSLSEERARAVVDLLVADGVRRERLDTIGYGQSRPIASNSTNAGRAQNRRIEFNIVGQ</sequence>
<dbReference type="PANTHER" id="PTHR30329">
    <property type="entry name" value="STATOR ELEMENT OF FLAGELLAR MOTOR COMPLEX"/>
    <property type="match status" value="1"/>
</dbReference>
<evidence type="ECO:0000313" key="7">
    <source>
        <dbReference type="EMBL" id="MBB3929155.1"/>
    </source>
</evidence>
<dbReference type="CDD" id="cd07185">
    <property type="entry name" value="OmpA_C-like"/>
    <property type="match status" value="1"/>
</dbReference>
<dbReference type="AlphaFoldDB" id="A0A840AKP1"/>
<keyword evidence="2 4" id="KW-0472">Membrane</keyword>
<keyword evidence="3" id="KW-0998">Cell outer membrane</keyword>
<dbReference type="PANTHER" id="PTHR30329:SF21">
    <property type="entry name" value="LIPOPROTEIN YIAD-RELATED"/>
    <property type="match status" value="1"/>
</dbReference>
<feature type="transmembrane region" description="Helical" evidence="5">
    <location>
        <begin position="30"/>
        <end position="49"/>
    </location>
</feature>
<evidence type="ECO:0000259" key="6">
    <source>
        <dbReference type="PROSITE" id="PS51123"/>
    </source>
</evidence>
<keyword evidence="8" id="KW-1185">Reference proteome</keyword>
<feature type="domain" description="OmpA-like" evidence="6">
    <location>
        <begin position="619"/>
        <end position="735"/>
    </location>
</feature>
<keyword evidence="5" id="KW-0812">Transmembrane</keyword>
<evidence type="ECO:0000256" key="3">
    <source>
        <dbReference type="ARBA" id="ARBA00023237"/>
    </source>
</evidence>
<keyword evidence="5" id="KW-1133">Transmembrane helix</keyword>
<dbReference type="InterPro" id="IPR006665">
    <property type="entry name" value="OmpA-like"/>
</dbReference>
<accession>A0A840AKP1</accession>
<dbReference type="Gene3D" id="3.30.1330.60">
    <property type="entry name" value="OmpA-like domain"/>
    <property type="match status" value="1"/>
</dbReference>
<proteinExistence type="predicted"/>
<dbReference type="Gene3D" id="3.40.1520.20">
    <property type="match status" value="4"/>
</dbReference>
<dbReference type="InterPro" id="IPR050330">
    <property type="entry name" value="Bact_OuterMem_StrucFunc"/>
</dbReference>
<protein>
    <submittedName>
        <fullName evidence="7">Outer membrane protein OmpA-like peptidoglycan-associated protein</fullName>
    </submittedName>
</protein>
<dbReference type="SUPFAM" id="SSF103088">
    <property type="entry name" value="OmpA-like"/>
    <property type="match status" value="1"/>
</dbReference>
<dbReference type="RefSeq" id="WP_183396845.1">
    <property type="nucleotide sequence ID" value="NZ_JACIDS010000001.1"/>
</dbReference>
<comment type="subcellular location">
    <subcellularLocation>
        <location evidence="1">Cell outer membrane</location>
    </subcellularLocation>
</comment>
<dbReference type="Pfam" id="PF04972">
    <property type="entry name" value="BON"/>
    <property type="match status" value="1"/>
</dbReference>
<dbReference type="InterPro" id="IPR006664">
    <property type="entry name" value="OMP_bac"/>
</dbReference>
<evidence type="ECO:0000256" key="1">
    <source>
        <dbReference type="ARBA" id="ARBA00004442"/>
    </source>
</evidence>
<dbReference type="EMBL" id="JACIDS010000001">
    <property type="protein sequence ID" value="MBB3929155.1"/>
    <property type="molecule type" value="Genomic_DNA"/>
</dbReference>
<dbReference type="InterPro" id="IPR036737">
    <property type="entry name" value="OmpA-like_sf"/>
</dbReference>
<dbReference type="InterPro" id="IPR007055">
    <property type="entry name" value="BON_dom"/>
</dbReference>
<evidence type="ECO:0000313" key="8">
    <source>
        <dbReference type="Proteomes" id="UP000553963"/>
    </source>
</evidence>
<dbReference type="GO" id="GO:0009279">
    <property type="term" value="C:cell outer membrane"/>
    <property type="evidence" value="ECO:0007669"/>
    <property type="project" value="UniProtKB-SubCell"/>
</dbReference>
<dbReference type="PROSITE" id="PS51123">
    <property type="entry name" value="OMPA_2"/>
    <property type="match status" value="1"/>
</dbReference>
<dbReference type="Pfam" id="PF00691">
    <property type="entry name" value="OmpA"/>
    <property type="match status" value="1"/>
</dbReference>
<evidence type="ECO:0000256" key="2">
    <source>
        <dbReference type="ARBA" id="ARBA00023136"/>
    </source>
</evidence>
<evidence type="ECO:0000256" key="5">
    <source>
        <dbReference type="SAM" id="Phobius"/>
    </source>
</evidence>
<organism evidence="7 8">
    <name type="scientific">Kaistia hirudinis</name>
    <dbReference type="NCBI Taxonomy" id="1293440"/>
    <lineage>
        <taxon>Bacteria</taxon>
        <taxon>Pseudomonadati</taxon>
        <taxon>Pseudomonadota</taxon>
        <taxon>Alphaproteobacteria</taxon>
        <taxon>Hyphomicrobiales</taxon>
        <taxon>Kaistiaceae</taxon>
        <taxon>Kaistia</taxon>
    </lineage>
</organism>
<comment type="caution">
    <text evidence="7">The sequence shown here is derived from an EMBL/GenBank/DDBJ whole genome shotgun (WGS) entry which is preliminary data.</text>
</comment>